<name>A0A2K1QXB0_9PEZI</name>
<comment type="subcellular location">
    <subcellularLocation>
        <location evidence="1">Mitochondrion inner membrane</location>
        <topology evidence="1">Multi-pass membrane protein</topology>
    </subcellularLocation>
</comment>
<evidence type="ECO:0000313" key="12">
    <source>
        <dbReference type="Proteomes" id="UP000243797"/>
    </source>
</evidence>
<gene>
    <name evidence="11" type="ORF">CAC42_7542</name>
</gene>
<evidence type="ECO:0000256" key="5">
    <source>
        <dbReference type="ARBA" id="ARBA00022792"/>
    </source>
</evidence>
<proteinExistence type="inferred from homology"/>
<keyword evidence="12" id="KW-1185">Reference proteome</keyword>
<dbReference type="PANTHER" id="PTHR45829:SF4">
    <property type="entry name" value="MITOCHONDRIAL CARRIER PROTEIN RIM2"/>
    <property type="match status" value="1"/>
</dbReference>
<evidence type="ECO:0000256" key="10">
    <source>
        <dbReference type="RuleBase" id="RU000488"/>
    </source>
</evidence>
<dbReference type="InterPro" id="IPR018108">
    <property type="entry name" value="MCP_transmembrane"/>
</dbReference>
<keyword evidence="2 10" id="KW-0813">Transport</keyword>
<keyword evidence="7" id="KW-0496">Mitochondrion</keyword>
<protein>
    <submittedName>
        <fullName evidence="11">Uncharacterized protein</fullName>
    </submittedName>
</protein>
<dbReference type="Gene3D" id="1.50.40.10">
    <property type="entry name" value="Mitochondrial carrier domain"/>
    <property type="match status" value="1"/>
</dbReference>
<dbReference type="EMBL" id="NKHZ01000031">
    <property type="protein sequence ID" value="PNS19698.1"/>
    <property type="molecule type" value="Genomic_DNA"/>
</dbReference>
<dbReference type="InterPro" id="IPR023395">
    <property type="entry name" value="MCP_dom_sf"/>
</dbReference>
<evidence type="ECO:0000313" key="11">
    <source>
        <dbReference type="EMBL" id="PNS19698.1"/>
    </source>
</evidence>
<evidence type="ECO:0000256" key="2">
    <source>
        <dbReference type="ARBA" id="ARBA00022448"/>
    </source>
</evidence>
<evidence type="ECO:0000256" key="4">
    <source>
        <dbReference type="ARBA" id="ARBA00022737"/>
    </source>
</evidence>
<dbReference type="AlphaFoldDB" id="A0A2K1QXB0"/>
<organism evidence="11 12">
    <name type="scientific">Sphaceloma murrayae</name>
    <dbReference type="NCBI Taxonomy" id="2082308"/>
    <lineage>
        <taxon>Eukaryota</taxon>
        <taxon>Fungi</taxon>
        <taxon>Dikarya</taxon>
        <taxon>Ascomycota</taxon>
        <taxon>Pezizomycotina</taxon>
        <taxon>Dothideomycetes</taxon>
        <taxon>Dothideomycetidae</taxon>
        <taxon>Myriangiales</taxon>
        <taxon>Elsinoaceae</taxon>
        <taxon>Sphaceloma</taxon>
    </lineage>
</organism>
<evidence type="ECO:0000256" key="7">
    <source>
        <dbReference type="ARBA" id="ARBA00023128"/>
    </source>
</evidence>
<keyword evidence="3 9" id="KW-0812">Transmembrane</keyword>
<accession>A0A2K1QXB0</accession>
<keyword evidence="5" id="KW-0999">Mitochondrion inner membrane</keyword>
<reference evidence="11 12" key="1">
    <citation type="submission" date="2017-06" db="EMBL/GenBank/DDBJ databases">
        <title>Draft genome sequence of a variant of Elsinoe murrayae.</title>
        <authorList>
            <person name="Cheng Q."/>
        </authorList>
    </citation>
    <scope>NUCLEOTIDE SEQUENCE [LARGE SCALE GENOMIC DNA]</scope>
    <source>
        <strain evidence="11 12">CQ-2017a</strain>
    </source>
</reference>
<keyword evidence="4" id="KW-0677">Repeat</keyword>
<dbReference type="OrthoDB" id="269120at2759"/>
<evidence type="ECO:0000256" key="3">
    <source>
        <dbReference type="ARBA" id="ARBA00022692"/>
    </source>
</evidence>
<dbReference type="GO" id="GO:0005743">
    <property type="term" value="C:mitochondrial inner membrane"/>
    <property type="evidence" value="ECO:0007669"/>
    <property type="project" value="UniProtKB-SubCell"/>
</dbReference>
<keyword evidence="8 9" id="KW-0472">Membrane</keyword>
<keyword evidence="6" id="KW-1133">Transmembrane helix</keyword>
<dbReference type="PANTHER" id="PTHR45829">
    <property type="entry name" value="MITOCHONDRIAL CARRIER PROTEIN RIM2"/>
    <property type="match status" value="1"/>
</dbReference>
<dbReference type="InParanoid" id="A0A2K1QXB0"/>
<evidence type="ECO:0000256" key="6">
    <source>
        <dbReference type="ARBA" id="ARBA00022989"/>
    </source>
</evidence>
<dbReference type="STRING" id="2082308.A0A2K1QXB0"/>
<dbReference type="PROSITE" id="PS50920">
    <property type="entry name" value="SOLCAR"/>
    <property type="match status" value="1"/>
</dbReference>
<evidence type="ECO:0000256" key="9">
    <source>
        <dbReference type="PROSITE-ProRule" id="PRU00282"/>
    </source>
</evidence>
<dbReference type="InterPro" id="IPR049562">
    <property type="entry name" value="SLC25A33/36-like"/>
</dbReference>
<dbReference type="Pfam" id="PF00153">
    <property type="entry name" value="Mito_carr"/>
    <property type="match status" value="1"/>
</dbReference>
<dbReference type="GO" id="GO:1990519">
    <property type="term" value="P:pyrimidine nucleotide import into mitochondrion"/>
    <property type="evidence" value="ECO:0007669"/>
    <property type="project" value="TreeGrafter"/>
</dbReference>
<dbReference type="SUPFAM" id="SSF103506">
    <property type="entry name" value="Mitochondrial carrier"/>
    <property type="match status" value="1"/>
</dbReference>
<evidence type="ECO:0000256" key="8">
    <source>
        <dbReference type="ARBA" id="ARBA00023136"/>
    </source>
</evidence>
<evidence type="ECO:0000256" key="1">
    <source>
        <dbReference type="ARBA" id="ARBA00004448"/>
    </source>
</evidence>
<comment type="caution">
    <text evidence="11">The sequence shown here is derived from an EMBL/GenBank/DDBJ whole genome shotgun (WGS) entry which is preliminary data.</text>
</comment>
<sequence length="134" mass="14925">MAGVLPATTIKFFVYGNLQKMVLSTYGRPEDDSIVHAQSAMAAAIATATLTNPIWVVKTRLQLDMTHPDSALSQRYRNSLNCFQQILRREGLKALYSGLSASYLGSFETVLHLVLYERLKSRLSRTVEGNLETS</sequence>
<dbReference type="Proteomes" id="UP000243797">
    <property type="component" value="Unassembled WGS sequence"/>
</dbReference>
<feature type="repeat" description="Solcar" evidence="9">
    <location>
        <begin position="31"/>
        <end position="122"/>
    </location>
</feature>
<comment type="similarity">
    <text evidence="10">Belongs to the mitochondrial carrier (TC 2.A.29) family.</text>
</comment>
<dbReference type="GO" id="GO:0015218">
    <property type="term" value="F:pyrimidine nucleotide transmembrane transporter activity"/>
    <property type="evidence" value="ECO:0007669"/>
    <property type="project" value="InterPro"/>
</dbReference>